<keyword evidence="2" id="KW-1185">Reference proteome</keyword>
<dbReference type="SUPFAM" id="SSF54285">
    <property type="entry name" value="MoaD/ThiS"/>
    <property type="match status" value="1"/>
</dbReference>
<gene>
    <name evidence="1" type="ORF">CLV63_105141</name>
</gene>
<protein>
    <submittedName>
        <fullName evidence="1">Molybdopterin synthase subunit MoaD</fullName>
    </submittedName>
</protein>
<reference evidence="1 2" key="1">
    <citation type="submission" date="2018-03" db="EMBL/GenBank/DDBJ databases">
        <title>Genomic Encyclopedia of Archaeal and Bacterial Type Strains, Phase II (KMG-II): from individual species to whole genera.</title>
        <authorList>
            <person name="Goeker M."/>
        </authorList>
    </citation>
    <scope>NUCLEOTIDE SEQUENCE [LARGE SCALE GENOMIC DNA]</scope>
    <source>
        <strain evidence="1 2">DSM 45312</strain>
    </source>
</reference>
<dbReference type="AlphaFoldDB" id="A0A2P8DMN6"/>
<evidence type="ECO:0000313" key="2">
    <source>
        <dbReference type="Proteomes" id="UP000240542"/>
    </source>
</evidence>
<dbReference type="InterPro" id="IPR003749">
    <property type="entry name" value="ThiS/MoaD-like"/>
</dbReference>
<dbReference type="PANTHER" id="PTHR38031">
    <property type="entry name" value="SULFUR CARRIER PROTEIN SLR0821-RELATED"/>
    <property type="match status" value="1"/>
</dbReference>
<dbReference type="InterPro" id="IPR012675">
    <property type="entry name" value="Beta-grasp_dom_sf"/>
</dbReference>
<dbReference type="OrthoDB" id="9156098at2"/>
<name>A0A2P8DMN6_9ACTN</name>
<dbReference type="Gene3D" id="3.10.20.30">
    <property type="match status" value="1"/>
</dbReference>
<dbReference type="InterPro" id="IPR016155">
    <property type="entry name" value="Mopterin_synth/thiamin_S_b"/>
</dbReference>
<dbReference type="InterPro" id="IPR052045">
    <property type="entry name" value="Sulfur_Carrier/Prot_Modifier"/>
</dbReference>
<dbReference type="Proteomes" id="UP000240542">
    <property type="component" value="Unassembled WGS sequence"/>
</dbReference>
<evidence type="ECO:0000313" key="1">
    <source>
        <dbReference type="EMBL" id="PSK98467.1"/>
    </source>
</evidence>
<dbReference type="RefSeq" id="WP_106582549.1">
    <property type="nucleotide sequence ID" value="NZ_PYGA01000005.1"/>
</dbReference>
<dbReference type="Pfam" id="PF02597">
    <property type="entry name" value="ThiS"/>
    <property type="match status" value="1"/>
</dbReference>
<comment type="caution">
    <text evidence="1">The sequence shown here is derived from an EMBL/GenBank/DDBJ whole genome shotgun (WGS) entry which is preliminary data.</text>
</comment>
<dbReference type="EMBL" id="PYGA01000005">
    <property type="protein sequence ID" value="PSK98467.1"/>
    <property type="molecule type" value="Genomic_DNA"/>
</dbReference>
<accession>A0A2P8DMN6</accession>
<dbReference type="PANTHER" id="PTHR38031:SF1">
    <property type="entry name" value="SULFUR CARRIER PROTEIN CYSO"/>
    <property type="match status" value="1"/>
</dbReference>
<sequence length="95" mass="10137">MAVKVFVPQVLRPDCDGAVTIDLAMGSGPVPLRSVLDELAARHPRLDKRLRDDQGKVRRYVNVFVDDDECRAVGGLDAPVGDGAEVRVLPSVAGG</sequence>
<organism evidence="1 2">
    <name type="scientific">Murinocardiopsis flavida</name>
    <dbReference type="NCBI Taxonomy" id="645275"/>
    <lineage>
        <taxon>Bacteria</taxon>
        <taxon>Bacillati</taxon>
        <taxon>Actinomycetota</taxon>
        <taxon>Actinomycetes</taxon>
        <taxon>Streptosporangiales</taxon>
        <taxon>Nocardiopsidaceae</taxon>
        <taxon>Murinocardiopsis</taxon>
    </lineage>
</organism>
<proteinExistence type="predicted"/>